<dbReference type="NCBIfam" id="TIGR00536">
    <property type="entry name" value="hemK_fam"/>
    <property type="match status" value="1"/>
</dbReference>
<dbReference type="PROSITE" id="PS00092">
    <property type="entry name" value="N6_MTASE"/>
    <property type="match status" value="1"/>
</dbReference>
<dbReference type="Gene3D" id="3.40.50.150">
    <property type="entry name" value="Vaccinia Virus protein VP39"/>
    <property type="match status" value="1"/>
</dbReference>
<comment type="similarity">
    <text evidence="5">Belongs to the protein N5-glutamine methyltransferase family. PrmC subfamily.</text>
</comment>
<dbReference type="InterPro" id="IPR040758">
    <property type="entry name" value="PrmC_N"/>
</dbReference>
<dbReference type="FunFam" id="3.40.50.150:FF:000053">
    <property type="entry name" value="Release factor glutamine methyltransferase"/>
    <property type="match status" value="1"/>
</dbReference>
<dbReference type="Proteomes" id="UP000587070">
    <property type="component" value="Unassembled WGS sequence"/>
</dbReference>
<comment type="caution">
    <text evidence="8">The sequence shown here is derived from an EMBL/GenBank/DDBJ whole genome shotgun (WGS) entry which is preliminary data.</text>
</comment>
<dbReference type="HAMAP" id="MF_02126">
    <property type="entry name" value="RF_methyltr_PrmC"/>
    <property type="match status" value="1"/>
</dbReference>
<evidence type="ECO:0000256" key="4">
    <source>
        <dbReference type="ARBA" id="ARBA00048391"/>
    </source>
</evidence>
<comment type="function">
    <text evidence="5">Methylates the class 1 translation termination release factors RF1/PrfA and RF2/PrfB on the glutamine residue of the universally conserved GGQ motif.</text>
</comment>
<dbReference type="PANTHER" id="PTHR18895:SF74">
    <property type="entry name" value="MTRF1L RELEASE FACTOR GLUTAMINE METHYLTRANSFERASE"/>
    <property type="match status" value="1"/>
</dbReference>
<evidence type="ECO:0000256" key="2">
    <source>
        <dbReference type="ARBA" id="ARBA00022679"/>
    </source>
</evidence>
<feature type="binding site" evidence="5">
    <location>
        <position position="174"/>
    </location>
    <ligand>
        <name>S-adenosyl-L-methionine</name>
        <dbReference type="ChEBI" id="CHEBI:59789"/>
    </ligand>
</feature>
<keyword evidence="9" id="KW-1185">Reference proteome</keyword>
<evidence type="ECO:0000259" key="7">
    <source>
        <dbReference type="Pfam" id="PF17827"/>
    </source>
</evidence>
<dbReference type="RefSeq" id="WP_153117054.1">
    <property type="nucleotide sequence ID" value="NZ_JACIGE010000001.1"/>
</dbReference>
<dbReference type="PANTHER" id="PTHR18895">
    <property type="entry name" value="HEMK METHYLTRANSFERASE"/>
    <property type="match status" value="1"/>
</dbReference>
<sequence length="287" mass="29691">MATDALPASIGEAWRLAATRIDRLDARLLLEHVAGCTHATLIASPERPLAAAAAAQLAALVERRAGGEPLAYLVGSAGFYGLVFQVSPAVLIPRPETELLVELALKQVAELPANVAAPRLLDLGTGSGAIAVSLAAHLPQAEVSAVERSPAALAISRGNAMRNGVSVSFHQGDWFAPLAGERFDIVVANPPYVAAGDPHLLQNGLPFEPQEALSDGGDGLACLRAIVAAAPQHLVAGGSLLLEHGYDQAAAVRVLLKEAGFVEVASHRDLAGIERVSGGHWPGKSLR</sequence>
<keyword evidence="3 5" id="KW-0949">S-adenosyl-L-methionine</keyword>
<feature type="binding site" evidence="5">
    <location>
        <position position="147"/>
    </location>
    <ligand>
        <name>S-adenosyl-L-methionine</name>
        <dbReference type="ChEBI" id="CHEBI:59789"/>
    </ligand>
</feature>
<dbReference type="InterPro" id="IPR007848">
    <property type="entry name" value="Small_mtfrase_dom"/>
</dbReference>
<dbReference type="CDD" id="cd02440">
    <property type="entry name" value="AdoMet_MTases"/>
    <property type="match status" value="1"/>
</dbReference>
<keyword evidence="1 5" id="KW-0489">Methyltransferase</keyword>
<dbReference type="Pfam" id="PF17827">
    <property type="entry name" value="PrmC_N"/>
    <property type="match status" value="1"/>
</dbReference>
<evidence type="ECO:0000256" key="1">
    <source>
        <dbReference type="ARBA" id="ARBA00022603"/>
    </source>
</evidence>
<feature type="binding site" evidence="5">
    <location>
        <position position="189"/>
    </location>
    <ligand>
        <name>S-adenosyl-L-methionine</name>
        <dbReference type="ChEBI" id="CHEBI:59789"/>
    </ligand>
</feature>
<keyword evidence="2 5" id="KW-0808">Transferase</keyword>
<evidence type="ECO:0000259" key="6">
    <source>
        <dbReference type="Pfam" id="PF05175"/>
    </source>
</evidence>
<dbReference type="SUPFAM" id="SSF53335">
    <property type="entry name" value="S-adenosyl-L-methionine-dependent methyltransferases"/>
    <property type="match status" value="1"/>
</dbReference>
<dbReference type="InterPro" id="IPR029063">
    <property type="entry name" value="SAM-dependent_MTases_sf"/>
</dbReference>
<evidence type="ECO:0000256" key="3">
    <source>
        <dbReference type="ARBA" id="ARBA00022691"/>
    </source>
</evidence>
<feature type="binding site" evidence="5">
    <location>
        <begin position="189"/>
        <end position="192"/>
    </location>
    <ligand>
        <name>substrate</name>
    </ligand>
</feature>
<dbReference type="Gene3D" id="1.10.8.10">
    <property type="entry name" value="DNA helicase RuvA subunit, C-terminal domain"/>
    <property type="match status" value="1"/>
</dbReference>
<feature type="binding site" evidence="5">
    <location>
        <begin position="124"/>
        <end position="128"/>
    </location>
    <ligand>
        <name>S-adenosyl-L-methionine</name>
        <dbReference type="ChEBI" id="CHEBI:59789"/>
    </ligand>
</feature>
<gene>
    <name evidence="5" type="primary">prmC</name>
    <name evidence="8" type="ORF">GGD90_000138</name>
</gene>
<protein>
    <recommendedName>
        <fullName evidence="5">Release factor glutamine methyltransferase</fullName>
        <shortName evidence="5">RF MTase</shortName>
        <ecNumber evidence="5">2.1.1.297</ecNumber>
    </recommendedName>
    <alternativeName>
        <fullName evidence="5">N5-glutamine methyltransferase PrmC</fullName>
    </alternativeName>
    <alternativeName>
        <fullName evidence="5">Protein-(glutamine-N5) MTase PrmC</fullName>
    </alternativeName>
    <alternativeName>
        <fullName evidence="5">Protein-glutamine N-methyltransferase PrmC</fullName>
    </alternativeName>
</protein>
<dbReference type="EC" id="2.1.1.297" evidence="5"/>
<dbReference type="Pfam" id="PF05175">
    <property type="entry name" value="MTS"/>
    <property type="match status" value="1"/>
</dbReference>
<dbReference type="EMBL" id="JACIGE010000001">
    <property type="protein sequence ID" value="MBB4245789.1"/>
    <property type="molecule type" value="Genomic_DNA"/>
</dbReference>
<dbReference type="NCBIfam" id="TIGR03534">
    <property type="entry name" value="RF_mod_PrmC"/>
    <property type="match status" value="1"/>
</dbReference>
<dbReference type="InterPro" id="IPR004556">
    <property type="entry name" value="HemK-like"/>
</dbReference>
<organism evidence="8 9">
    <name type="scientific">Rhodocyclus tenuis</name>
    <name type="common">Rhodospirillum tenue</name>
    <dbReference type="NCBI Taxonomy" id="1066"/>
    <lineage>
        <taxon>Bacteria</taxon>
        <taxon>Pseudomonadati</taxon>
        <taxon>Pseudomonadota</taxon>
        <taxon>Betaproteobacteria</taxon>
        <taxon>Rhodocyclales</taxon>
        <taxon>Rhodocyclaceae</taxon>
        <taxon>Rhodocyclus</taxon>
    </lineage>
</organism>
<evidence type="ECO:0000313" key="9">
    <source>
        <dbReference type="Proteomes" id="UP000587070"/>
    </source>
</evidence>
<feature type="domain" description="Methyltransferase small" evidence="6">
    <location>
        <begin position="110"/>
        <end position="197"/>
    </location>
</feature>
<dbReference type="InterPro" id="IPR019874">
    <property type="entry name" value="RF_methyltr_PrmC"/>
</dbReference>
<reference evidence="8 9" key="1">
    <citation type="submission" date="2020-08" db="EMBL/GenBank/DDBJ databases">
        <title>Genome sequencing of Purple Non-Sulfur Bacteria from various extreme environments.</title>
        <authorList>
            <person name="Mayer M."/>
        </authorList>
    </citation>
    <scope>NUCLEOTIDE SEQUENCE [LARGE SCALE GENOMIC DNA]</scope>
    <source>
        <strain evidence="8 9">2761</strain>
    </source>
</reference>
<dbReference type="GO" id="GO:0032259">
    <property type="term" value="P:methylation"/>
    <property type="evidence" value="ECO:0007669"/>
    <property type="project" value="UniProtKB-KW"/>
</dbReference>
<comment type="catalytic activity">
    <reaction evidence="4 5">
        <text>L-glutaminyl-[peptide chain release factor] + S-adenosyl-L-methionine = N(5)-methyl-L-glutaminyl-[peptide chain release factor] + S-adenosyl-L-homocysteine + H(+)</text>
        <dbReference type="Rhea" id="RHEA:42896"/>
        <dbReference type="Rhea" id="RHEA-COMP:10271"/>
        <dbReference type="Rhea" id="RHEA-COMP:10272"/>
        <dbReference type="ChEBI" id="CHEBI:15378"/>
        <dbReference type="ChEBI" id="CHEBI:30011"/>
        <dbReference type="ChEBI" id="CHEBI:57856"/>
        <dbReference type="ChEBI" id="CHEBI:59789"/>
        <dbReference type="ChEBI" id="CHEBI:61891"/>
        <dbReference type="EC" id="2.1.1.297"/>
    </reaction>
</comment>
<feature type="domain" description="Release factor glutamine methyltransferase N-terminal" evidence="7">
    <location>
        <begin position="16"/>
        <end position="75"/>
    </location>
</feature>
<dbReference type="GO" id="GO:0003676">
    <property type="term" value="F:nucleic acid binding"/>
    <property type="evidence" value="ECO:0007669"/>
    <property type="project" value="InterPro"/>
</dbReference>
<dbReference type="InterPro" id="IPR002052">
    <property type="entry name" value="DNA_methylase_N6_adenine_CS"/>
</dbReference>
<dbReference type="AlphaFoldDB" id="A0A840GC04"/>
<dbReference type="GO" id="GO:0102559">
    <property type="term" value="F:peptide chain release factor N(5)-glutamine methyltransferase activity"/>
    <property type="evidence" value="ECO:0007669"/>
    <property type="project" value="UniProtKB-EC"/>
</dbReference>
<name>A0A840GC04_RHOTE</name>
<proteinExistence type="inferred from homology"/>
<dbReference type="InterPro" id="IPR050320">
    <property type="entry name" value="N5-glutamine_MTase"/>
</dbReference>
<dbReference type="OrthoDB" id="9800643at2"/>
<evidence type="ECO:0000313" key="8">
    <source>
        <dbReference type="EMBL" id="MBB4245789.1"/>
    </source>
</evidence>
<evidence type="ECO:0000256" key="5">
    <source>
        <dbReference type="HAMAP-Rule" id="MF_02126"/>
    </source>
</evidence>
<accession>A0A840GC04</accession>